<evidence type="ECO:0000256" key="1">
    <source>
        <dbReference type="SAM" id="Phobius"/>
    </source>
</evidence>
<keyword evidence="1" id="KW-1133">Transmembrane helix</keyword>
<reference evidence="2" key="1">
    <citation type="submission" date="2022-10" db="EMBL/GenBank/DDBJ databases">
        <title>Chitinophaga sp. nov., isolated from soil.</title>
        <authorList>
            <person name="Jeon C.O."/>
        </authorList>
    </citation>
    <scope>NUCLEOTIDE SEQUENCE</scope>
    <source>
        <strain evidence="2">R8</strain>
    </source>
</reference>
<feature type="transmembrane region" description="Helical" evidence="1">
    <location>
        <begin position="73"/>
        <end position="99"/>
    </location>
</feature>
<accession>A0ABY6IXW3</accession>
<organism evidence="2 3">
    <name type="scientific">Chitinophaga horti</name>
    <dbReference type="NCBI Taxonomy" id="2920382"/>
    <lineage>
        <taxon>Bacteria</taxon>
        <taxon>Pseudomonadati</taxon>
        <taxon>Bacteroidota</taxon>
        <taxon>Chitinophagia</taxon>
        <taxon>Chitinophagales</taxon>
        <taxon>Chitinophagaceae</taxon>
        <taxon>Chitinophaga</taxon>
    </lineage>
</organism>
<name>A0ABY6IXW3_9BACT</name>
<evidence type="ECO:0000313" key="3">
    <source>
        <dbReference type="Proteomes" id="UP001162741"/>
    </source>
</evidence>
<feature type="transmembrane region" description="Helical" evidence="1">
    <location>
        <begin position="32"/>
        <end position="52"/>
    </location>
</feature>
<dbReference type="RefSeq" id="WP_244842383.1">
    <property type="nucleotide sequence ID" value="NZ_CP107006.1"/>
</dbReference>
<evidence type="ECO:0008006" key="4">
    <source>
        <dbReference type="Google" id="ProtNLM"/>
    </source>
</evidence>
<keyword evidence="1" id="KW-0812">Transmembrane</keyword>
<dbReference type="Proteomes" id="UP001162741">
    <property type="component" value="Chromosome"/>
</dbReference>
<sequence length="165" mass="19019">MMNLKLGFFRFLTISNIVVLALEMFGILLQGWAMPALLIIAFLLLLPAFIHNTRCLRLQRYFLKPGTPVDPRLPMLVNLSSIGAFIYGILLVSFLMVYFRNPDIIQQAREMQHMDKVPDNTLQKVQLGLTIFHATTILLNCIISVQFSRRLRDELPEEKDNRDSL</sequence>
<feature type="transmembrane region" description="Helical" evidence="1">
    <location>
        <begin position="125"/>
        <end position="145"/>
    </location>
</feature>
<keyword evidence="3" id="KW-1185">Reference proteome</keyword>
<gene>
    <name evidence="2" type="ORF">MKQ68_19295</name>
</gene>
<evidence type="ECO:0000313" key="2">
    <source>
        <dbReference type="EMBL" id="UYQ92235.1"/>
    </source>
</evidence>
<proteinExistence type="predicted"/>
<dbReference type="EMBL" id="CP107006">
    <property type="protein sequence ID" value="UYQ92235.1"/>
    <property type="molecule type" value="Genomic_DNA"/>
</dbReference>
<keyword evidence="1" id="KW-0472">Membrane</keyword>
<feature type="transmembrane region" description="Helical" evidence="1">
    <location>
        <begin position="7"/>
        <end position="26"/>
    </location>
</feature>
<protein>
    <recommendedName>
        <fullName evidence="4">DUF4199 domain-containing protein</fullName>
    </recommendedName>
</protein>